<reference evidence="1 2" key="1">
    <citation type="journal article" date="2016" name="Nat. Biotechnol.">
        <title>Measurement of bacterial replication rates in microbial communities.</title>
        <authorList>
            <person name="Brown C.T."/>
            <person name="Olm M.R."/>
            <person name="Thomas B.C."/>
            <person name="Banfield J.F."/>
        </authorList>
    </citation>
    <scope>NUCLEOTIDE SEQUENCE [LARGE SCALE GENOMIC DNA]</scope>
    <source>
        <strain evidence="1">42_262</strain>
    </source>
</reference>
<dbReference type="RefSeq" id="WP_008668168.1">
    <property type="nucleotide sequence ID" value="NZ_DAWEOC010000005.1"/>
</dbReference>
<organism evidence="1 2">
    <name type="scientific">Phocaeicola vulgatus</name>
    <name type="common">Bacteroides vulgatus</name>
    <dbReference type="NCBI Taxonomy" id="821"/>
    <lineage>
        <taxon>Bacteria</taxon>
        <taxon>Pseudomonadati</taxon>
        <taxon>Bacteroidota</taxon>
        <taxon>Bacteroidia</taxon>
        <taxon>Bacteroidales</taxon>
        <taxon>Bacteroidaceae</taxon>
        <taxon>Phocaeicola</taxon>
    </lineage>
</organism>
<protein>
    <submittedName>
        <fullName evidence="1">Uncharacterized protein</fullName>
    </submittedName>
</protein>
<sequence length="92" mass="11278">MDNQRNKKWRRVQMYRVFKKRLVRMAAYSWMPIVNDDGTVNRTPHWFELAKVKWAMPYKTTGTPCSCWICRSERYSRTDNKRETKKMLIDEL</sequence>
<dbReference type="Proteomes" id="UP000186631">
    <property type="component" value="Unassembled WGS sequence"/>
</dbReference>
<proteinExistence type="predicted"/>
<name>A0A1Q6IWY2_PHOVU</name>
<comment type="caution">
    <text evidence="1">The sequence shown here is derived from an EMBL/GenBank/DDBJ whole genome shotgun (WGS) entry which is preliminary data.</text>
</comment>
<dbReference type="EMBL" id="MNQV01000214">
    <property type="protein sequence ID" value="OKZ45329.1"/>
    <property type="molecule type" value="Genomic_DNA"/>
</dbReference>
<dbReference type="AlphaFoldDB" id="A0A1Q6IWY2"/>
<accession>A0A1Q6IWY2</accession>
<evidence type="ECO:0000313" key="2">
    <source>
        <dbReference type="Proteomes" id="UP000186631"/>
    </source>
</evidence>
<evidence type="ECO:0000313" key="1">
    <source>
        <dbReference type="EMBL" id="OKZ45329.1"/>
    </source>
</evidence>
<gene>
    <name evidence="1" type="ORF">BHV80_13075</name>
</gene>